<evidence type="ECO:0000313" key="2">
    <source>
        <dbReference type="EMBL" id="QJB69700.1"/>
    </source>
</evidence>
<dbReference type="PANTHER" id="PTHR45947">
    <property type="entry name" value="SULFOQUINOVOSYL TRANSFERASE SQD2"/>
    <property type="match status" value="1"/>
</dbReference>
<keyword evidence="2" id="KW-0808">Transferase</keyword>
<dbReference type="InterPro" id="IPR001296">
    <property type="entry name" value="Glyco_trans_1"/>
</dbReference>
<dbReference type="Pfam" id="PF00534">
    <property type="entry name" value="Glycos_transf_1"/>
    <property type="match status" value="1"/>
</dbReference>
<dbReference type="Proteomes" id="UP000501600">
    <property type="component" value="Chromosome"/>
</dbReference>
<keyword evidence="3" id="KW-1185">Reference proteome</keyword>
<dbReference type="GO" id="GO:0016757">
    <property type="term" value="F:glycosyltransferase activity"/>
    <property type="evidence" value="ECO:0007669"/>
    <property type="project" value="InterPro"/>
</dbReference>
<dbReference type="SUPFAM" id="SSF53756">
    <property type="entry name" value="UDP-Glycosyltransferase/glycogen phosphorylase"/>
    <property type="match status" value="1"/>
</dbReference>
<protein>
    <submittedName>
        <fullName evidence="2">Glycosyltransferase family 4 protein</fullName>
    </submittedName>
</protein>
<evidence type="ECO:0000259" key="1">
    <source>
        <dbReference type="Pfam" id="PF00534"/>
    </source>
</evidence>
<feature type="domain" description="Glycosyl transferase family 1" evidence="1">
    <location>
        <begin position="211"/>
        <end position="347"/>
    </location>
</feature>
<dbReference type="CDD" id="cd03801">
    <property type="entry name" value="GT4_PimA-like"/>
    <property type="match status" value="1"/>
</dbReference>
<dbReference type="AlphaFoldDB" id="A0A6H2DMT9"/>
<organism evidence="2 3">
    <name type="scientific">Parasphingorhabdus halotolerans</name>
    <dbReference type="NCBI Taxonomy" id="2725558"/>
    <lineage>
        <taxon>Bacteria</taxon>
        <taxon>Pseudomonadati</taxon>
        <taxon>Pseudomonadota</taxon>
        <taxon>Alphaproteobacteria</taxon>
        <taxon>Sphingomonadales</taxon>
        <taxon>Sphingomonadaceae</taxon>
        <taxon>Parasphingorhabdus</taxon>
    </lineage>
</organism>
<dbReference type="KEGG" id="phao:HF685_10765"/>
<dbReference type="Gene3D" id="3.40.50.2000">
    <property type="entry name" value="Glycogen Phosphorylase B"/>
    <property type="match status" value="2"/>
</dbReference>
<dbReference type="InterPro" id="IPR050194">
    <property type="entry name" value="Glycosyltransferase_grp1"/>
</dbReference>
<gene>
    <name evidence="2" type="ORF">HF685_10765</name>
</gene>
<proteinExistence type="predicted"/>
<dbReference type="PANTHER" id="PTHR45947:SF3">
    <property type="entry name" value="SULFOQUINOVOSYL TRANSFERASE SQD2"/>
    <property type="match status" value="1"/>
</dbReference>
<name>A0A6H2DMT9_9SPHN</name>
<dbReference type="RefSeq" id="WP_168819913.1">
    <property type="nucleotide sequence ID" value="NZ_CP051217.1"/>
</dbReference>
<accession>A0A6H2DMT9</accession>
<dbReference type="EMBL" id="CP051217">
    <property type="protein sequence ID" value="QJB69700.1"/>
    <property type="molecule type" value="Genomic_DNA"/>
</dbReference>
<sequence>MNGKILTLFLSFGGSLQKWKHQNILSREIQLYLYYLDTSAFIGIQIFSYDHRDRELLKNIKLADIGYAKIDVIAPQYSGGRSIFPNILWSLFGPLLARQLIAKSFVIKTNQVSGCWAAFIAKVATRKPLVFRFGYLLSKRFRQNGQPLRSALAAMVERAVFIAAEKIVVSARNVADQLAGQGHQQKTALIPSFVDTSLFTEKTDLSFDDPLVTVSRLTPQKNLENLIRACALLDRSLTIYGTGPLETHLRKTAASIGANIRFAGTIPNDQLAAALQGHSIFILPSLHEGLPKALIEAMACGLICVGSDIDGITDLIDDGVNGHLINGFESQNIAQKMQDILRDKNMAVSKRARETILSRHSISKYAAAEMALYEQFN</sequence>
<reference evidence="2 3" key="1">
    <citation type="submission" date="2020-04" db="EMBL/GenBank/DDBJ databases">
        <title>Genome sequence for Sphingorhabdus sp. strain M1.</title>
        <authorList>
            <person name="Park S.-J."/>
        </authorList>
    </citation>
    <scope>NUCLEOTIDE SEQUENCE [LARGE SCALE GENOMIC DNA]</scope>
    <source>
        <strain evidence="2 3">JK6</strain>
    </source>
</reference>
<evidence type="ECO:0000313" key="3">
    <source>
        <dbReference type="Proteomes" id="UP000501600"/>
    </source>
</evidence>